<dbReference type="Proteomes" id="UP000318554">
    <property type="component" value="Unassembled WGS sequence"/>
</dbReference>
<dbReference type="PANTHER" id="PTHR33713">
    <property type="entry name" value="ANTITOXIN YAFN-RELATED"/>
    <property type="match status" value="1"/>
</dbReference>
<dbReference type="SUPFAM" id="SSF143120">
    <property type="entry name" value="YefM-like"/>
    <property type="match status" value="1"/>
</dbReference>
<protein>
    <recommendedName>
        <fullName evidence="2">Antitoxin</fullName>
    </recommendedName>
</protein>
<accession>A0A554WRP8</accession>
<reference evidence="3 4" key="1">
    <citation type="submission" date="2019-07" db="EMBL/GenBank/DDBJ databases">
        <title>Tepidimonas aquatica CLN-1 draft genome.</title>
        <authorList>
            <person name="Da Costa M.S."/>
            <person name="Froufe H.J.C."/>
            <person name="Egas C."/>
            <person name="Albuquerque L."/>
        </authorList>
    </citation>
    <scope>NUCLEOTIDE SEQUENCE [LARGE SCALE GENOMIC DNA]</scope>
    <source>
        <strain evidence="3 4">CLN-1</strain>
    </source>
</reference>
<dbReference type="Pfam" id="PF02604">
    <property type="entry name" value="PhdYeFM_antitox"/>
    <property type="match status" value="1"/>
</dbReference>
<evidence type="ECO:0000256" key="1">
    <source>
        <dbReference type="ARBA" id="ARBA00009981"/>
    </source>
</evidence>
<comment type="similarity">
    <text evidence="1 2">Belongs to the phD/YefM antitoxin family.</text>
</comment>
<sequence length="83" mass="9474">MEPILADIAVSMSEFKKNPAAVLRQAKHRPVAVLSHNRTAFYMVEPRLFEAMMEELADRELYRKAASRLAEKSKAVEVDIDEL</sequence>
<dbReference type="OrthoDB" id="5297687at2"/>
<evidence type="ECO:0000313" key="3">
    <source>
        <dbReference type="EMBL" id="TSE26252.1"/>
    </source>
</evidence>
<dbReference type="InterPro" id="IPR051405">
    <property type="entry name" value="phD/YefM_antitoxin"/>
</dbReference>
<gene>
    <name evidence="3" type="primary">yafN</name>
    <name evidence="3" type="ORF">Taqua_00726</name>
</gene>
<comment type="caution">
    <text evidence="3">The sequence shown here is derived from an EMBL/GenBank/DDBJ whole genome shotgun (WGS) entry which is preliminary data.</text>
</comment>
<dbReference type="PANTHER" id="PTHR33713:SF10">
    <property type="entry name" value="ANTITOXIN YAFN"/>
    <property type="match status" value="1"/>
</dbReference>
<dbReference type="AlphaFoldDB" id="A0A554WRP8"/>
<comment type="function">
    <text evidence="2">Antitoxin component of a type II toxin-antitoxin (TA) system.</text>
</comment>
<dbReference type="InterPro" id="IPR006442">
    <property type="entry name" value="Antitoxin_Phd/YefM"/>
</dbReference>
<keyword evidence="4" id="KW-1185">Reference proteome</keyword>
<organism evidence="3 4">
    <name type="scientific">Tepidimonas aquatica</name>
    <dbReference type="NCBI Taxonomy" id="247482"/>
    <lineage>
        <taxon>Bacteria</taxon>
        <taxon>Pseudomonadati</taxon>
        <taxon>Pseudomonadota</taxon>
        <taxon>Betaproteobacteria</taxon>
        <taxon>Burkholderiales</taxon>
        <taxon>Tepidimonas</taxon>
    </lineage>
</organism>
<evidence type="ECO:0000256" key="2">
    <source>
        <dbReference type="RuleBase" id="RU362080"/>
    </source>
</evidence>
<evidence type="ECO:0000313" key="4">
    <source>
        <dbReference type="Proteomes" id="UP000318554"/>
    </source>
</evidence>
<dbReference type="EMBL" id="VJNA01000007">
    <property type="protein sequence ID" value="TSE26252.1"/>
    <property type="molecule type" value="Genomic_DNA"/>
</dbReference>
<name>A0A554WRP8_9BURK</name>
<proteinExistence type="inferred from homology"/>
<dbReference type="InterPro" id="IPR036165">
    <property type="entry name" value="YefM-like_sf"/>
</dbReference>